<sequence length="1230" mass="133747">IDQVYAEIQKTIANMGSVPNTVLLQNNANKILNTIMNSKPQVLDNRMLEQGMYADVQFFVDELKKSKYDESNVEKMKSMTKEMEDRSKQMAVLQTLDSLWSLPLTFEATIKEQNKALDEQLTMQLLQDNFIKLGSAYVRSAVDKLGNPTYQMLPSYADFVYIKPDKLPTVKDSNGKEWDLTDYQSLQGKDAPASAELTMMVRLARNQMQTDFKQTFDPEKSENREVGVTMLDPKAMARVAQAAQSALGQLATDPQKMFEFNSADEKGKEAMVEAAKNSGYLVGPTVGGAFGTHHFNQYYPILKMKEMYNEIKAEGESVQGDPFVKSAKSLGGPMAASYVAKNLDTLKAVDSVLSSIPIVDRMNPLAMIKSFANGGILGVVTNVASVITETVSQVFTLSAAKVSVDYSYDNGFGASVDIGFGVGGARVSVINASYSEHGGFAASIGATIGKGTGFEAGAALTYSDKEGFGATASIKTAGFSAGIAYTQNSGFSASASVMLGDKSKGLQLGLNYNEKDGFSGKVGAAIDGYTGGINYSKADGVGVYAGRMLDKTTSAEVGWNRNKGFQASVGSDNARATYSEKDGLGFKFTKDVFDGEAEFAYTARGGFEASYSKKLGNGFTGSVSYSQKDGFSANVSHKDANNISRSLSIGRDGVSGSVQQNNTDDLFIDSLEELQGMNDQTIGVNKAKIEADSFKDFADGLSKNNPELAELKNDPAAFNAKVKELSEAGKLVDSQGKKYQVDQGASRDSFIAKAWGEVEDIGRSFVGQTVTDMGYVDSSGKFVVRTCFVAGTKVHTKEGLKNIEDIRVGDVVLSKSDETGEVSYRKVVNTFIRQTEAVYTVSFADGTVLETTWNHPFRVKKQGHVLEKFSIENTTWVQAKDLHPGDVALGADGKELSITDITIDEREETVYNFEVDEYHTYFVGEVGVWVHNQAYSEKSPLRKDMGDKTIVAGRVFKKSNGAGERYECIEKCLPTSVKESVVFQSDGTVLQRLEKEDGSFVNAIYDKNGKYLGSEANDATSAKNMVILNFKEVKSGEKITGFKTDLNGVTFNLESVQSGSTKLESIAATNSENKGIGGQIFLSIAGAAKKVKVNEINVNSLNYGLNPNDDHCGSHCSGRAMDIKSIKSKNGEIAYFNRRDYSDAEQNRVLGNAFEDAFYQGEIDGNRNKGIMVWTPDRMRGGSAFPDDSWSINPMMDSNYSNSKKLSTVEVWRLTEGKRHNNHGHFSAGI</sequence>
<dbReference type="InterPro" id="IPR006141">
    <property type="entry name" value="Intein_N"/>
</dbReference>
<feature type="domain" description="Hint" evidence="1">
    <location>
        <begin position="890"/>
        <end position="938"/>
    </location>
</feature>
<feature type="domain" description="Hint" evidence="2">
    <location>
        <begin position="785"/>
        <end position="892"/>
    </location>
</feature>
<evidence type="ECO:0000313" key="4">
    <source>
        <dbReference type="EMBL" id="TGK87651.1"/>
    </source>
</evidence>
<proteinExistence type="predicted"/>
<dbReference type="Proteomes" id="UP000297918">
    <property type="component" value="Unassembled WGS sequence"/>
</dbReference>
<dbReference type="SUPFAM" id="SSF51294">
    <property type="entry name" value="Hedgehog/intein (Hint) domain"/>
    <property type="match status" value="1"/>
</dbReference>
<organism evidence="3 5">
    <name type="scientific">Leptospira bourretii</name>
    <dbReference type="NCBI Taxonomy" id="2484962"/>
    <lineage>
        <taxon>Bacteria</taxon>
        <taxon>Pseudomonadati</taxon>
        <taxon>Spirochaetota</taxon>
        <taxon>Spirochaetia</taxon>
        <taxon>Leptospirales</taxon>
        <taxon>Leptospiraceae</taxon>
        <taxon>Leptospira</taxon>
    </lineage>
</organism>
<evidence type="ECO:0000313" key="3">
    <source>
        <dbReference type="EMBL" id="TGK87275.1"/>
    </source>
</evidence>
<dbReference type="InterPro" id="IPR003586">
    <property type="entry name" value="Hint_dom_C"/>
</dbReference>
<comment type="caution">
    <text evidence="3">The sequence shown here is derived from an EMBL/GenBank/DDBJ whole genome shotgun (WGS) entry which is preliminary data.</text>
</comment>
<evidence type="ECO:0000259" key="1">
    <source>
        <dbReference type="SMART" id="SM00305"/>
    </source>
</evidence>
<reference evidence="4" key="1">
    <citation type="submission" date="2018-10" db="EMBL/GenBank/DDBJ databases">
        <authorList>
            <person name="Vincent A.T."/>
            <person name="Schiettekatte O."/>
            <person name="Bourhy P."/>
            <person name="Veyrier F.J."/>
            <person name="Picardeau M."/>
        </authorList>
    </citation>
    <scope>NUCLEOTIDE SEQUENCE</scope>
    <source>
        <strain evidence="4">201800281</strain>
    </source>
</reference>
<dbReference type="AlphaFoldDB" id="A0A4V3JKS0"/>
<dbReference type="InterPro" id="IPR003587">
    <property type="entry name" value="Hint_dom_N"/>
</dbReference>
<evidence type="ECO:0000313" key="6">
    <source>
        <dbReference type="Proteomes" id="UP000297918"/>
    </source>
</evidence>
<protein>
    <recommendedName>
        <fullName evidence="7">Intein C-terminal splicing domain-containing protein</fullName>
    </recommendedName>
</protein>
<keyword evidence="6" id="KW-1185">Reference proteome</keyword>
<evidence type="ECO:0008006" key="7">
    <source>
        <dbReference type="Google" id="ProtNLM"/>
    </source>
</evidence>
<dbReference type="Proteomes" id="UP000297394">
    <property type="component" value="Unassembled WGS sequence"/>
</dbReference>
<dbReference type="Pfam" id="PF07591">
    <property type="entry name" value="PT-HINT"/>
    <property type="match status" value="1"/>
</dbReference>
<dbReference type="CDD" id="cd00081">
    <property type="entry name" value="Hint"/>
    <property type="match status" value="1"/>
</dbReference>
<feature type="non-terminal residue" evidence="3">
    <location>
        <position position="1"/>
    </location>
</feature>
<dbReference type="InterPro" id="IPR036844">
    <property type="entry name" value="Hint_dom_sf"/>
</dbReference>
<dbReference type="PROSITE" id="PS50817">
    <property type="entry name" value="INTEIN_N_TER"/>
    <property type="match status" value="1"/>
</dbReference>
<name>A0A4V3JKS0_9LEPT</name>
<dbReference type="SMART" id="SM00306">
    <property type="entry name" value="HintN"/>
    <property type="match status" value="1"/>
</dbReference>
<dbReference type="Gene3D" id="2.170.16.10">
    <property type="entry name" value="Hedgehog/Intein (Hint) domain"/>
    <property type="match status" value="1"/>
</dbReference>
<dbReference type="EMBL" id="RQFM01000012">
    <property type="protein sequence ID" value="TGK87275.1"/>
    <property type="molecule type" value="Genomic_DNA"/>
</dbReference>
<dbReference type="GO" id="GO:0016539">
    <property type="term" value="P:intein-mediated protein splicing"/>
    <property type="evidence" value="ECO:0007669"/>
    <property type="project" value="InterPro"/>
</dbReference>
<dbReference type="RefSeq" id="WP_210409413.1">
    <property type="nucleotide sequence ID" value="NZ_RQFL01000036.1"/>
</dbReference>
<gene>
    <name evidence="3" type="ORF">EHQ23_07325</name>
    <name evidence="4" type="ORF">EHQ26_19820</name>
</gene>
<dbReference type="EMBL" id="RQFL01000036">
    <property type="protein sequence ID" value="TGK87651.1"/>
    <property type="molecule type" value="Genomic_DNA"/>
</dbReference>
<accession>A0A4V3JKS0</accession>
<reference evidence="5 6" key="2">
    <citation type="journal article" date="2019" name="PLoS Negl. Trop. Dis.">
        <title>Revisiting the worldwide diversity of Leptospira species in the environment.</title>
        <authorList>
            <person name="Vincent A.T."/>
            <person name="Schiettekatte O."/>
            <person name="Bourhy P."/>
            <person name="Veyrier F.J."/>
            <person name="Picardeau M."/>
        </authorList>
    </citation>
    <scope>NUCLEOTIDE SEQUENCE [LARGE SCALE GENOMIC DNA]</scope>
    <source>
        <strain evidence="3 5">201800280</strain>
        <strain evidence="6">201800281</strain>
    </source>
</reference>
<evidence type="ECO:0000259" key="2">
    <source>
        <dbReference type="SMART" id="SM00306"/>
    </source>
</evidence>
<evidence type="ECO:0000313" key="5">
    <source>
        <dbReference type="Proteomes" id="UP000297394"/>
    </source>
</evidence>
<dbReference type="SMART" id="SM00305">
    <property type="entry name" value="HintC"/>
    <property type="match status" value="1"/>
</dbReference>